<feature type="region of interest" description="Disordered" evidence="1">
    <location>
        <begin position="274"/>
        <end position="294"/>
    </location>
</feature>
<feature type="region of interest" description="Disordered" evidence="1">
    <location>
        <begin position="65"/>
        <end position="87"/>
    </location>
</feature>
<dbReference type="AlphaFoldDB" id="A0A9P4R0A4"/>
<gene>
    <name evidence="2" type="ORF">EJ04DRAFT_144437</name>
</gene>
<evidence type="ECO:0000256" key="1">
    <source>
        <dbReference type="SAM" id="MobiDB-lite"/>
    </source>
</evidence>
<dbReference type="OrthoDB" id="3795884at2759"/>
<feature type="compositionally biased region" description="Low complexity" evidence="1">
    <location>
        <begin position="337"/>
        <end position="362"/>
    </location>
</feature>
<evidence type="ECO:0000313" key="3">
    <source>
        <dbReference type="Proteomes" id="UP000799444"/>
    </source>
</evidence>
<feature type="compositionally biased region" description="Polar residues" evidence="1">
    <location>
        <begin position="168"/>
        <end position="183"/>
    </location>
</feature>
<sequence>MCIIIPVDHLSCSHTVAIWHHCKLATRSIVGGWEPCTRIRQHGRPILTRKVCINCGGPKIFPKRGGMAEQDGCTSSPEKEESADQYDSGYHSDIMEEDEDDLSVPHDCTMYPPAWTPIYKRRKCQPEQQNIPRSVPSTYHHTRTSSSMSNTSSRRTSWRPNLKRESLPSHSNPVPQRDSSGSELSRFEDALGLARRSAWPSAESSAFSTPLVQATFTKRNGSTLLHPSPPPVDRPESQISQMELEVETLTRTESFASVFSTTSTIELSIRSEPAKRKGSTLLHPSPAEPPTPILRVGPVRKSSTLLHPSSPDISPIVSSTERRTVFPFPAITLPIRSATPSAPSTPSSIGSSSSDSSASTIITFPPSRSQTNYTPIWKDEVEGDQYWSSDHEADTESFHDEEPIVVAKMGHVARASRVNILVHNRSLSSL</sequence>
<protein>
    <submittedName>
        <fullName evidence="2">Uncharacterized protein</fullName>
    </submittedName>
</protein>
<accession>A0A9P4R0A4</accession>
<keyword evidence="3" id="KW-1185">Reference proteome</keyword>
<feature type="region of interest" description="Disordered" evidence="1">
    <location>
        <begin position="124"/>
        <end position="185"/>
    </location>
</feature>
<reference evidence="2" key="1">
    <citation type="journal article" date="2020" name="Stud. Mycol.">
        <title>101 Dothideomycetes genomes: a test case for predicting lifestyles and emergence of pathogens.</title>
        <authorList>
            <person name="Haridas S."/>
            <person name="Albert R."/>
            <person name="Binder M."/>
            <person name="Bloem J."/>
            <person name="Labutti K."/>
            <person name="Salamov A."/>
            <person name="Andreopoulos B."/>
            <person name="Baker S."/>
            <person name="Barry K."/>
            <person name="Bills G."/>
            <person name="Bluhm B."/>
            <person name="Cannon C."/>
            <person name="Castanera R."/>
            <person name="Culley D."/>
            <person name="Daum C."/>
            <person name="Ezra D."/>
            <person name="Gonzalez J."/>
            <person name="Henrissat B."/>
            <person name="Kuo A."/>
            <person name="Liang C."/>
            <person name="Lipzen A."/>
            <person name="Lutzoni F."/>
            <person name="Magnuson J."/>
            <person name="Mondo S."/>
            <person name="Nolan M."/>
            <person name="Ohm R."/>
            <person name="Pangilinan J."/>
            <person name="Park H.-J."/>
            <person name="Ramirez L."/>
            <person name="Alfaro M."/>
            <person name="Sun H."/>
            <person name="Tritt A."/>
            <person name="Yoshinaga Y."/>
            <person name="Zwiers L.-H."/>
            <person name="Turgeon B."/>
            <person name="Goodwin S."/>
            <person name="Spatafora J."/>
            <person name="Crous P."/>
            <person name="Grigoriev I."/>
        </authorList>
    </citation>
    <scope>NUCLEOTIDE SEQUENCE</scope>
    <source>
        <strain evidence="2">CBS 125425</strain>
    </source>
</reference>
<name>A0A9P4R0A4_9PLEO</name>
<evidence type="ECO:0000313" key="2">
    <source>
        <dbReference type="EMBL" id="KAF2736877.1"/>
    </source>
</evidence>
<dbReference type="EMBL" id="ML996121">
    <property type="protein sequence ID" value="KAF2736877.1"/>
    <property type="molecule type" value="Genomic_DNA"/>
</dbReference>
<feature type="compositionally biased region" description="Polar residues" evidence="1">
    <location>
        <begin position="126"/>
        <end position="139"/>
    </location>
</feature>
<dbReference type="Proteomes" id="UP000799444">
    <property type="component" value="Unassembled WGS sequence"/>
</dbReference>
<feature type="region of interest" description="Disordered" evidence="1">
    <location>
        <begin position="336"/>
        <end position="365"/>
    </location>
</feature>
<comment type="caution">
    <text evidence="2">The sequence shown here is derived from an EMBL/GenBank/DDBJ whole genome shotgun (WGS) entry which is preliminary data.</text>
</comment>
<proteinExistence type="predicted"/>
<organism evidence="2 3">
    <name type="scientific">Polyplosphaeria fusca</name>
    <dbReference type="NCBI Taxonomy" id="682080"/>
    <lineage>
        <taxon>Eukaryota</taxon>
        <taxon>Fungi</taxon>
        <taxon>Dikarya</taxon>
        <taxon>Ascomycota</taxon>
        <taxon>Pezizomycotina</taxon>
        <taxon>Dothideomycetes</taxon>
        <taxon>Pleosporomycetidae</taxon>
        <taxon>Pleosporales</taxon>
        <taxon>Tetraplosphaeriaceae</taxon>
        <taxon>Polyplosphaeria</taxon>
    </lineage>
</organism>
<feature type="compositionally biased region" description="Low complexity" evidence="1">
    <location>
        <begin position="144"/>
        <end position="159"/>
    </location>
</feature>